<protein>
    <submittedName>
        <fullName evidence="3">ATPase AAA</fullName>
    </submittedName>
</protein>
<dbReference type="Proteomes" id="UP000029004">
    <property type="component" value="Unassembled WGS sequence"/>
</dbReference>
<dbReference type="RefSeq" id="WP_034527944.1">
    <property type="nucleotide sequence ID" value="NZ_JGZP01000012.1"/>
</dbReference>
<dbReference type="InterPro" id="IPR036388">
    <property type="entry name" value="WH-like_DNA-bd_sf"/>
</dbReference>
<dbReference type="InterPro" id="IPR007421">
    <property type="entry name" value="Schlafen_AlbA_2_dom"/>
</dbReference>
<dbReference type="EMBL" id="JGZP01000012">
    <property type="protein sequence ID" value="KFI97307.1"/>
    <property type="molecule type" value="Genomic_DNA"/>
</dbReference>
<dbReference type="InterPro" id="IPR036390">
    <property type="entry name" value="WH_DNA-bd_sf"/>
</dbReference>
<keyword evidence="4" id="KW-1185">Reference proteome</keyword>
<feature type="compositionally biased region" description="Basic and acidic residues" evidence="1">
    <location>
        <begin position="370"/>
        <end position="381"/>
    </location>
</feature>
<dbReference type="Pfam" id="PF04326">
    <property type="entry name" value="SLFN_AlbA_2"/>
    <property type="match status" value="1"/>
</dbReference>
<organism evidence="3 4">
    <name type="scientific">Bifidobacterium stellenboschense</name>
    <dbReference type="NCBI Taxonomy" id="762211"/>
    <lineage>
        <taxon>Bacteria</taxon>
        <taxon>Bacillati</taxon>
        <taxon>Actinomycetota</taxon>
        <taxon>Actinomycetes</taxon>
        <taxon>Bifidobacteriales</taxon>
        <taxon>Bifidobacteriaceae</taxon>
        <taxon>Bifidobacterium</taxon>
    </lineage>
</organism>
<dbReference type="Pfam" id="PF13749">
    <property type="entry name" value="HATPase_c_4"/>
    <property type="match status" value="1"/>
</dbReference>
<proteinExistence type="predicted"/>
<feature type="region of interest" description="Disordered" evidence="1">
    <location>
        <begin position="366"/>
        <end position="385"/>
    </location>
</feature>
<accession>A0A087DP57</accession>
<dbReference type="OrthoDB" id="9805115at2"/>
<dbReference type="eggNOG" id="COG2865">
    <property type="taxonomic scope" value="Bacteria"/>
</dbReference>
<dbReference type="PANTHER" id="PTHR30595:SF6">
    <property type="entry name" value="SCHLAFEN ALBA-2 DOMAIN-CONTAINING PROTEIN"/>
    <property type="match status" value="1"/>
</dbReference>
<dbReference type="STRING" id="762211.BSTEL_0026"/>
<dbReference type="Gene3D" id="3.30.950.30">
    <property type="entry name" value="Schlafen, AAA domain"/>
    <property type="match status" value="1"/>
</dbReference>
<feature type="domain" description="Schlafen AlbA-2" evidence="2">
    <location>
        <begin position="6"/>
        <end position="122"/>
    </location>
</feature>
<sequence>MTSLHENLITEFKRDWVDGAKRTAVAFANTDGGVIYLGVEDDGTPIGVPDADESMRRATQAIADGIHPDLMGFTSVETEQMNDVPVVAVHIQRGTNRPYYLADKGIRPAGVYVRSGAASIPASESAIVDMIRQTAGDSFEDAVSLQQTLTFTAAELAFSDTGLAFTEATQRTLGLRADDGRYTNLAWLLSDQCTVSIKAAAFADDDKETFLNRQEFSGSLLTQFNQVNEFINRHNTVVSHTGDDMRRVDDYDYTPLVLREALLNLIVHRDYGLSGPSLVSVFADRMEFLNLGGLPGRFTREDMMNGISAQRNPKLANVFYRLRLVEAYGTGIRRIMGDYRDSKEQPSFHITDHTFRLVLPKHASSHATAHGHDAAASHDTEQPLSPNERMVLDYARNHGVITRRQAQALTGLSQASAYQIIASLAGRGMLARTGKARSTRYMPV</sequence>
<dbReference type="InterPro" id="IPR038475">
    <property type="entry name" value="RecG_C_sf"/>
</dbReference>
<evidence type="ECO:0000259" key="2">
    <source>
        <dbReference type="Pfam" id="PF04326"/>
    </source>
</evidence>
<evidence type="ECO:0000256" key="1">
    <source>
        <dbReference type="SAM" id="MobiDB-lite"/>
    </source>
</evidence>
<dbReference type="Gene3D" id="3.30.565.60">
    <property type="match status" value="1"/>
</dbReference>
<comment type="caution">
    <text evidence="3">The sequence shown here is derived from an EMBL/GenBank/DDBJ whole genome shotgun (WGS) entry which is preliminary data.</text>
</comment>
<gene>
    <name evidence="3" type="ORF">BSTEL_0026</name>
</gene>
<dbReference type="SUPFAM" id="SSF46785">
    <property type="entry name" value="Winged helix' DNA-binding domain"/>
    <property type="match status" value="1"/>
</dbReference>
<evidence type="ECO:0000313" key="3">
    <source>
        <dbReference type="EMBL" id="KFI97307.1"/>
    </source>
</evidence>
<dbReference type="Gene3D" id="1.10.10.10">
    <property type="entry name" value="Winged helix-like DNA-binding domain superfamily/Winged helix DNA-binding domain"/>
    <property type="match status" value="1"/>
</dbReference>
<dbReference type="PANTHER" id="PTHR30595">
    <property type="entry name" value="GLPR-RELATED TRANSCRIPTIONAL REPRESSOR"/>
    <property type="match status" value="1"/>
</dbReference>
<reference evidence="3 4" key="1">
    <citation type="submission" date="2014-03" db="EMBL/GenBank/DDBJ databases">
        <title>Genomics of Bifidobacteria.</title>
        <authorList>
            <person name="Ventura M."/>
            <person name="Milani C."/>
            <person name="Lugli G.A."/>
        </authorList>
    </citation>
    <scope>NUCLEOTIDE SEQUENCE [LARGE SCALE GENOMIC DNA]</scope>
    <source>
        <strain evidence="3 4">DSM 23968</strain>
    </source>
</reference>
<dbReference type="AlphaFoldDB" id="A0A087DP57"/>
<dbReference type="InterPro" id="IPR038461">
    <property type="entry name" value="Schlafen_AlbA_2_dom_sf"/>
</dbReference>
<evidence type="ECO:0000313" key="4">
    <source>
        <dbReference type="Proteomes" id="UP000029004"/>
    </source>
</evidence>
<name>A0A087DP57_9BIFI</name>